<feature type="region of interest" description="Disordered" evidence="1">
    <location>
        <begin position="45"/>
        <end position="87"/>
    </location>
</feature>
<evidence type="ECO:0000313" key="2">
    <source>
        <dbReference type="EMBL" id="RNA16930.1"/>
    </source>
</evidence>
<gene>
    <name evidence="2" type="ORF">BpHYR1_013598</name>
</gene>
<protein>
    <submittedName>
        <fullName evidence="2">Uncharacterized protein</fullName>
    </submittedName>
</protein>
<dbReference type="Proteomes" id="UP000276133">
    <property type="component" value="Unassembled WGS sequence"/>
</dbReference>
<sequence length="87" mass="9908">MKIMCLSLNKKIDFYFISNANKHIKIFHDTEYLNKPLVYSGFNKNVTQKKPRPNNGQCGRPSRPVCGSEPADLGDLAGRLKRTKRPT</sequence>
<organism evidence="2 3">
    <name type="scientific">Brachionus plicatilis</name>
    <name type="common">Marine rotifer</name>
    <name type="synonym">Brachionus muelleri</name>
    <dbReference type="NCBI Taxonomy" id="10195"/>
    <lineage>
        <taxon>Eukaryota</taxon>
        <taxon>Metazoa</taxon>
        <taxon>Spiralia</taxon>
        <taxon>Gnathifera</taxon>
        <taxon>Rotifera</taxon>
        <taxon>Eurotatoria</taxon>
        <taxon>Monogononta</taxon>
        <taxon>Pseudotrocha</taxon>
        <taxon>Ploima</taxon>
        <taxon>Brachionidae</taxon>
        <taxon>Brachionus</taxon>
    </lineage>
</organism>
<reference evidence="2 3" key="1">
    <citation type="journal article" date="2018" name="Sci. Rep.">
        <title>Genomic signatures of local adaptation to the degree of environmental predictability in rotifers.</title>
        <authorList>
            <person name="Franch-Gras L."/>
            <person name="Hahn C."/>
            <person name="Garcia-Roger E.M."/>
            <person name="Carmona M.J."/>
            <person name="Serra M."/>
            <person name="Gomez A."/>
        </authorList>
    </citation>
    <scope>NUCLEOTIDE SEQUENCE [LARGE SCALE GENOMIC DNA]</scope>
    <source>
        <strain evidence="2">HYR1</strain>
    </source>
</reference>
<dbReference type="AlphaFoldDB" id="A0A3M7QZZ4"/>
<proteinExistence type="predicted"/>
<dbReference type="EMBL" id="REGN01004587">
    <property type="protein sequence ID" value="RNA16930.1"/>
    <property type="molecule type" value="Genomic_DNA"/>
</dbReference>
<evidence type="ECO:0000256" key="1">
    <source>
        <dbReference type="SAM" id="MobiDB-lite"/>
    </source>
</evidence>
<keyword evidence="3" id="KW-1185">Reference proteome</keyword>
<name>A0A3M7QZZ4_BRAPC</name>
<accession>A0A3M7QZZ4</accession>
<evidence type="ECO:0000313" key="3">
    <source>
        <dbReference type="Proteomes" id="UP000276133"/>
    </source>
</evidence>
<comment type="caution">
    <text evidence="2">The sequence shown here is derived from an EMBL/GenBank/DDBJ whole genome shotgun (WGS) entry which is preliminary data.</text>
</comment>